<keyword evidence="1" id="KW-1133">Transmembrane helix</keyword>
<evidence type="ECO:0000256" key="1">
    <source>
        <dbReference type="SAM" id="Phobius"/>
    </source>
</evidence>
<dbReference type="Proteomes" id="UP001177080">
    <property type="component" value="Unassembled WGS sequence"/>
</dbReference>
<gene>
    <name evidence="2" type="ORF">GB928_028880</name>
</gene>
<reference evidence="2" key="1">
    <citation type="submission" date="2022-04" db="EMBL/GenBank/DDBJ databases">
        <title>Shinella lacus sp. nov., a novel member of the genus Shinella from water.</title>
        <authorList>
            <person name="Deng Y."/>
        </authorList>
    </citation>
    <scope>NUCLEOTIDE SEQUENCE</scope>
    <source>
        <strain evidence="2">JCM 31239</strain>
    </source>
</reference>
<proteinExistence type="predicted"/>
<keyword evidence="1" id="KW-0472">Membrane</keyword>
<accession>A0ABT8XN84</accession>
<name>A0ABT8XN84_9HYPH</name>
<sequence>MPRRINLIGRCLLSMFIVMFGSILVMPLLSNQSVAPAEINFDAVAATAAQ</sequence>
<feature type="transmembrane region" description="Helical" evidence="1">
    <location>
        <begin position="7"/>
        <end position="29"/>
    </location>
</feature>
<protein>
    <submittedName>
        <fullName evidence="2">Uncharacterized protein</fullName>
    </submittedName>
</protein>
<comment type="caution">
    <text evidence="2">The sequence shown here is derived from an EMBL/GenBank/DDBJ whole genome shotgun (WGS) entry which is preliminary data.</text>
</comment>
<organism evidence="2 3">
    <name type="scientific">Shinella curvata</name>
    <dbReference type="NCBI Taxonomy" id="1817964"/>
    <lineage>
        <taxon>Bacteria</taxon>
        <taxon>Pseudomonadati</taxon>
        <taxon>Pseudomonadota</taxon>
        <taxon>Alphaproteobacteria</taxon>
        <taxon>Hyphomicrobiales</taxon>
        <taxon>Rhizobiaceae</taxon>
        <taxon>Shinella</taxon>
    </lineage>
</organism>
<dbReference type="RefSeq" id="WP_244764239.1">
    <property type="nucleotide sequence ID" value="NZ_JALJCJ010000017.1"/>
</dbReference>
<keyword evidence="3" id="KW-1185">Reference proteome</keyword>
<evidence type="ECO:0000313" key="2">
    <source>
        <dbReference type="EMBL" id="MDO6125200.1"/>
    </source>
</evidence>
<evidence type="ECO:0000313" key="3">
    <source>
        <dbReference type="Proteomes" id="UP001177080"/>
    </source>
</evidence>
<keyword evidence="1" id="KW-0812">Transmembrane</keyword>
<dbReference type="EMBL" id="WHSC02000027">
    <property type="protein sequence ID" value="MDO6125200.1"/>
    <property type="molecule type" value="Genomic_DNA"/>
</dbReference>